<dbReference type="EMBL" id="JACCBJ010000001">
    <property type="protein sequence ID" value="NYD72556.1"/>
    <property type="molecule type" value="Genomic_DNA"/>
</dbReference>
<protein>
    <submittedName>
        <fullName evidence="1">Dihydrofolate reductase</fullName>
    </submittedName>
</protein>
<dbReference type="SUPFAM" id="SSF53597">
    <property type="entry name" value="Dihydrofolate reductase-like"/>
    <property type="match status" value="1"/>
</dbReference>
<sequence>MALTYLHAVASLDGFIAADDDDVGPLHDWYFDGDHPLEVEDHPEVHSGPFRVSAASVDYVSGMWSRQRALVIGRRLFDLSNGWEGHPPASEHVVVVSHRAKPDGWHPEASYHFVDSVERAVALAQELAGDGEVGVTAGDIGGQALALGLIDYVAMDLVPAVFGSGKRYFGSFTGGPLVLDDPDIVIPGERVLHLRYPVRRGPAAQSTDQEES</sequence>
<proteinExistence type="predicted"/>
<evidence type="ECO:0000313" key="2">
    <source>
        <dbReference type="Proteomes" id="UP000589620"/>
    </source>
</evidence>
<dbReference type="AlphaFoldDB" id="A0A852SU60"/>
<dbReference type="RefSeq" id="WP_179453811.1">
    <property type="nucleotide sequence ID" value="NZ_BAAAPX010000001.1"/>
</dbReference>
<accession>A0A852SU60</accession>
<evidence type="ECO:0000313" key="1">
    <source>
        <dbReference type="EMBL" id="NYD72556.1"/>
    </source>
</evidence>
<dbReference type="Proteomes" id="UP000589620">
    <property type="component" value="Unassembled WGS sequence"/>
</dbReference>
<dbReference type="Gene3D" id="3.40.430.10">
    <property type="entry name" value="Dihydrofolate Reductase, subunit A"/>
    <property type="match status" value="1"/>
</dbReference>
<keyword evidence="2" id="KW-1185">Reference proteome</keyword>
<gene>
    <name evidence="1" type="ORF">BJ963_000075</name>
</gene>
<comment type="caution">
    <text evidence="1">The sequence shown here is derived from an EMBL/GenBank/DDBJ whole genome shotgun (WGS) entry which is preliminary data.</text>
</comment>
<reference evidence="1 2" key="1">
    <citation type="submission" date="2020-07" db="EMBL/GenBank/DDBJ databases">
        <title>Sequencing the genomes of 1000 actinobacteria strains.</title>
        <authorList>
            <person name="Klenk H.-P."/>
        </authorList>
    </citation>
    <scope>NUCLEOTIDE SEQUENCE [LARGE SCALE GENOMIC DNA]</scope>
    <source>
        <strain evidence="1 2">DSM 23871</strain>
    </source>
</reference>
<dbReference type="InterPro" id="IPR024072">
    <property type="entry name" value="DHFR-like_dom_sf"/>
</dbReference>
<organism evidence="1 2">
    <name type="scientific">Leifsonia soli</name>
    <dbReference type="NCBI Taxonomy" id="582665"/>
    <lineage>
        <taxon>Bacteria</taxon>
        <taxon>Bacillati</taxon>
        <taxon>Actinomycetota</taxon>
        <taxon>Actinomycetes</taxon>
        <taxon>Micrococcales</taxon>
        <taxon>Microbacteriaceae</taxon>
        <taxon>Leifsonia</taxon>
    </lineage>
</organism>
<name>A0A852SU60_9MICO</name>